<sequence length="1363" mass="153024">MAPRGVSARHEGIDIDDASTASELDDNFDLEPFKPAQAGPPLKGVKRRRSQTNSKDQTKDDDDEADEPDRPRKEARPDNVTRKIEWTDESDGEYERLKKRKRDAKGKERLGDAPDSTPGDEEEEDLTIPDYIRQRRREFDEKRAILKEAGLRLPPDYSDIYFSDDDADRRSHRRGTGRDNSLQQRPQFEGVVRPSRERKDIVLEYSAGVIPACIAQYLRDYQVAGVQFLHQLFVYQKGGILGDDMGLGKTVQVAAFLTAAFGKTGDERDDKRMRKVRRAAAGDDDRWYPRVLVVCPGSLIQNWRNELQRWGWWHVDLYHGAGKDDVLQSARAGRLEIMVTTYTTYKNHRDRINAVPWDAVVADECHTLKERTSGITNAMNEVNALCRIGLTGTAIQNKYDELWTLLNWTNPGRFGTLADWKRTISRPLTIGQSHDATLFQLSLARTTARKLVENLLPEFFLRRMKSLIAHQLPRKTDRVVFCPLTERQSAAYENFVNSNQVEHLRRVSEPCDCGLGRKRGWCCYRIVPDTNGATWFSLVFPTIQSLLKLANHLMLLVPSTDNVVATNSSDDDSDEAEDDNEGGKYETLAGLSWAELKKPASAAKAARDRHRRALAVLQLCVPDDWATLYHQRDSLVNLANPDFCGKWKVLRKLLRFWHENGDKVLVFSHNVRLLRILQHLFHNTSYSVSYLDGSLSYDERQRVVDDFNADPAQFVFLISTKAGGVGLNITSANKVVIFDPHWNPAYDLQAQDRAYRIGQVRDVDVFRLVSAGTIEEIVYARQIYKQQQANIGYSASTERRYFRGVQQDSARQGEIFGLNNLFTFHTDQVVLRDIVNKTNIAEAKAGVHLTAIDMEQAAADKDNEVLVKLEGANASSMASLLDDGEDRGDKKGKAADDNKESPETATRPKSDAIQAILASAGVEYTHDNGEVVGSSRVEAQLSRHAEILLAEEGAKDNDDNDGDEDDGDLDRGAGNTSRLSHRSVFEHSDNFDDDDFDDNDTNNGDNDDDNGHHNNTTLSDIERSMLMADTSAVFRSSASTRDLPLDLAMVARLEYNPPDDVMRRQFCTMARDAGFASATDFALVVEGWTPEQRRESLEGFYRKREQLVREQMEAARETESEGDGDGEGEMGREGGNGNVKSESASVPGGQEPTEPPEEVASLVVISEDVVERRERLVKMDKSDDDKKAAGKEDSRKKKEGNNDTKVKKRDDDNEDTKAMVRVKKNAEDEAKVKTETQMEEPRRPLIKREADIVAIPSTQATATQATQTQATQTQATQSVFSTASVRIKREGHAEDPMSIHDTPAAEENDNSRVVVLLSSSPVMAPAEEPNSVVQVPRVDLPEQLPLTRLIHNVIDDSDETDEP</sequence>
<dbReference type="PROSITE" id="PS51192">
    <property type="entry name" value="HELICASE_ATP_BIND_1"/>
    <property type="match status" value="1"/>
</dbReference>
<gene>
    <name evidence="7" type="ORF">SCUCBS95973_009045</name>
</gene>
<dbReference type="InterPro" id="IPR057931">
    <property type="entry name" value="RHH_ERCC6L2"/>
</dbReference>
<dbReference type="InterPro" id="IPR049730">
    <property type="entry name" value="SNF2/RAD54-like_C"/>
</dbReference>
<keyword evidence="1" id="KW-0547">Nucleotide-binding</keyword>
<dbReference type="InterPro" id="IPR050496">
    <property type="entry name" value="SNF2_RAD54_helicase_repair"/>
</dbReference>
<evidence type="ECO:0000259" key="6">
    <source>
        <dbReference type="PROSITE" id="PS51194"/>
    </source>
</evidence>
<feature type="region of interest" description="Disordered" evidence="4">
    <location>
        <begin position="950"/>
        <end position="1015"/>
    </location>
</feature>
<evidence type="ECO:0000256" key="1">
    <source>
        <dbReference type="ARBA" id="ARBA00022741"/>
    </source>
</evidence>
<dbReference type="InterPro" id="IPR001650">
    <property type="entry name" value="Helicase_C-like"/>
</dbReference>
<feature type="compositionally biased region" description="Low complexity" evidence="4">
    <location>
        <begin position="1259"/>
        <end position="1277"/>
    </location>
</feature>
<dbReference type="CDD" id="cd18793">
    <property type="entry name" value="SF2_C_SNF"/>
    <property type="match status" value="1"/>
</dbReference>
<dbReference type="PANTHER" id="PTHR45629:SF7">
    <property type="entry name" value="DNA EXCISION REPAIR PROTEIN ERCC-6-RELATED"/>
    <property type="match status" value="1"/>
</dbReference>
<feature type="compositionally biased region" description="Acidic residues" evidence="4">
    <location>
        <begin position="991"/>
        <end position="1008"/>
    </location>
</feature>
<dbReference type="InterPro" id="IPR014001">
    <property type="entry name" value="Helicase_ATP-bd"/>
</dbReference>
<dbReference type="EMBL" id="CAWUHB010000088">
    <property type="protein sequence ID" value="CAK7234765.1"/>
    <property type="molecule type" value="Genomic_DNA"/>
</dbReference>
<dbReference type="InterPro" id="IPR038718">
    <property type="entry name" value="SNF2-like_sf"/>
</dbReference>
<feature type="compositionally biased region" description="Acidic residues" evidence="4">
    <location>
        <begin position="118"/>
        <end position="127"/>
    </location>
</feature>
<keyword evidence="8" id="KW-1185">Reference proteome</keyword>
<dbReference type="PROSITE" id="PS51194">
    <property type="entry name" value="HELICASE_CTER"/>
    <property type="match status" value="1"/>
</dbReference>
<feature type="region of interest" description="Disordered" evidence="4">
    <location>
        <begin position="877"/>
        <end position="911"/>
    </location>
</feature>
<evidence type="ECO:0008006" key="9">
    <source>
        <dbReference type="Google" id="ProtNLM"/>
    </source>
</evidence>
<dbReference type="InterPro" id="IPR029256">
    <property type="entry name" value="Heliccase-ass-bd"/>
</dbReference>
<keyword evidence="2" id="KW-0378">Hydrolase</keyword>
<accession>A0ABP0CT78</accession>
<protein>
    <recommendedName>
        <fullName evidence="9">DNA excision repair protein</fullName>
    </recommendedName>
</protein>
<evidence type="ECO:0000313" key="8">
    <source>
        <dbReference type="Proteomes" id="UP001642405"/>
    </source>
</evidence>
<feature type="compositionally biased region" description="Basic and acidic residues" evidence="4">
    <location>
        <begin position="68"/>
        <end position="86"/>
    </location>
</feature>
<dbReference type="Gene3D" id="3.40.50.10810">
    <property type="entry name" value="Tandem AAA-ATPase domain"/>
    <property type="match status" value="1"/>
</dbReference>
<dbReference type="SMART" id="SM00487">
    <property type="entry name" value="DEXDc"/>
    <property type="match status" value="1"/>
</dbReference>
<dbReference type="Gene3D" id="3.40.50.300">
    <property type="entry name" value="P-loop containing nucleotide triphosphate hydrolases"/>
    <property type="match status" value="1"/>
</dbReference>
<dbReference type="Pfam" id="PF00271">
    <property type="entry name" value="Helicase_C"/>
    <property type="match status" value="1"/>
</dbReference>
<proteinExistence type="predicted"/>
<dbReference type="Proteomes" id="UP001642405">
    <property type="component" value="Unassembled WGS sequence"/>
</dbReference>
<feature type="domain" description="Helicase C-terminal" evidence="6">
    <location>
        <begin position="649"/>
        <end position="802"/>
    </location>
</feature>
<dbReference type="PANTHER" id="PTHR45629">
    <property type="entry name" value="SNF2/RAD54 FAMILY MEMBER"/>
    <property type="match status" value="1"/>
</dbReference>
<dbReference type="Pfam" id="PF14773">
    <property type="entry name" value="VIGSSK"/>
    <property type="match status" value="1"/>
</dbReference>
<dbReference type="InterPro" id="IPR000330">
    <property type="entry name" value="SNF2_N"/>
</dbReference>
<comment type="caution">
    <text evidence="7">The sequence shown here is derived from an EMBL/GenBank/DDBJ whole genome shotgun (WGS) entry which is preliminary data.</text>
</comment>
<evidence type="ECO:0000259" key="5">
    <source>
        <dbReference type="PROSITE" id="PS51192"/>
    </source>
</evidence>
<feature type="region of interest" description="Disordered" evidence="4">
    <location>
        <begin position="1259"/>
        <end position="1309"/>
    </location>
</feature>
<feature type="compositionally biased region" description="Acidic residues" evidence="4">
    <location>
        <begin position="958"/>
        <end position="968"/>
    </location>
</feature>
<feature type="region of interest" description="Disordered" evidence="4">
    <location>
        <begin position="1111"/>
        <end position="1247"/>
    </location>
</feature>
<keyword evidence="3" id="KW-0067">ATP-binding</keyword>
<dbReference type="SUPFAM" id="SSF52540">
    <property type="entry name" value="P-loop containing nucleoside triphosphate hydrolases"/>
    <property type="match status" value="2"/>
</dbReference>
<evidence type="ECO:0000256" key="3">
    <source>
        <dbReference type="ARBA" id="ARBA00022840"/>
    </source>
</evidence>
<evidence type="ECO:0000313" key="7">
    <source>
        <dbReference type="EMBL" id="CAK7234765.1"/>
    </source>
</evidence>
<evidence type="ECO:0000256" key="2">
    <source>
        <dbReference type="ARBA" id="ARBA00022801"/>
    </source>
</evidence>
<feature type="region of interest" description="Disordered" evidence="4">
    <location>
        <begin position="157"/>
        <end position="183"/>
    </location>
</feature>
<dbReference type="Pfam" id="PF00176">
    <property type="entry name" value="SNF2-rel_dom"/>
    <property type="match status" value="1"/>
</dbReference>
<feature type="compositionally biased region" description="Basic and acidic residues" evidence="4">
    <location>
        <begin position="1287"/>
        <end position="1298"/>
    </location>
</feature>
<feature type="compositionally biased region" description="Basic and acidic residues" evidence="4">
    <location>
        <begin position="887"/>
        <end position="910"/>
    </location>
</feature>
<dbReference type="Pfam" id="PF25806">
    <property type="entry name" value="RHH_ERCC6L2"/>
    <property type="match status" value="1"/>
</dbReference>
<feature type="compositionally biased region" description="Basic and acidic residues" evidence="4">
    <location>
        <begin position="1169"/>
        <end position="1247"/>
    </location>
</feature>
<dbReference type="InterPro" id="IPR027417">
    <property type="entry name" value="P-loop_NTPase"/>
</dbReference>
<dbReference type="SMART" id="SM00490">
    <property type="entry name" value="HELICc"/>
    <property type="match status" value="1"/>
</dbReference>
<feature type="domain" description="Helicase ATP-binding" evidence="5">
    <location>
        <begin position="230"/>
        <end position="412"/>
    </location>
</feature>
<evidence type="ECO:0000256" key="4">
    <source>
        <dbReference type="SAM" id="MobiDB-lite"/>
    </source>
</evidence>
<organism evidence="7 8">
    <name type="scientific">Sporothrix curviconia</name>
    <dbReference type="NCBI Taxonomy" id="1260050"/>
    <lineage>
        <taxon>Eukaryota</taxon>
        <taxon>Fungi</taxon>
        <taxon>Dikarya</taxon>
        <taxon>Ascomycota</taxon>
        <taxon>Pezizomycotina</taxon>
        <taxon>Sordariomycetes</taxon>
        <taxon>Sordariomycetidae</taxon>
        <taxon>Ophiostomatales</taxon>
        <taxon>Ophiostomataceae</taxon>
        <taxon>Sporothrix</taxon>
    </lineage>
</organism>
<reference evidence="7 8" key="1">
    <citation type="submission" date="2024-01" db="EMBL/GenBank/DDBJ databases">
        <authorList>
            <person name="Allen C."/>
            <person name="Tagirdzhanova G."/>
        </authorList>
    </citation>
    <scope>NUCLEOTIDE SEQUENCE [LARGE SCALE GENOMIC DNA]</scope>
</reference>
<feature type="region of interest" description="Disordered" evidence="4">
    <location>
        <begin position="1"/>
        <end position="129"/>
    </location>
</feature>
<name>A0ABP0CT78_9PEZI</name>